<dbReference type="RefSeq" id="WP_062028784.1">
    <property type="nucleotide sequence ID" value="NZ_BEWL01000010.1"/>
</dbReference>
<name>A0AAW3QXQ2_9PROT</name>
<evidence type="ECO:0000313" key="2">
    <source>
        <dbReference type="Proteomes" id="UP000075682"/>
    </source>
</evidence>
<organism evidence="1 2">
    <name type="scientific">Gluconobacter albidus</name>
    <dbReference type="NCBI Taxonomy" id="318683"/>
    <lineage>
        <taxon>Bacteria</taxon>
        <taxon>Pseudomonadati</taxon>
        <taxon>Pseudomonadota</taxon>
        <taxon>Alphaproteobacteria</taxon>
        <taxon>Acetobacterales</taxon>
        <taxon>Acetobacteraceae</taxon>
        <taxon>Gluconobacter</taxon>
    </lineage>
</organism>
<proteinExistence type="predicted"/>
<comment type="caution">
    <text evidence="1">The sequence shown here is derived from an EMBL/GenBank/DDBJ whole genome shotgun (WGS) entry which is preliminary data.</text>
</comment>
<dbReference type="AlphaFoldDB" id="A0AAW3QXQ2"/>
<dbReference type="Proteomes" id="UP000075682">
    <property type="component" value="Unassembled WGS sequence"/>
</dbReference>
<gene>
    <name evidence="1" type="ORF">AD941_05020</name>
</gene>
<evidence type="ECO:0000313" key="1">
    <source>
        <dbReference type="EMBL" id="KXV39458.1"/>
    </source>
</evidence>
<protein>
    <submittedName>
        <fullName evidence="1">Uncharacterized protein</fullName>
    </submittedName>
</protein>
<dbReference type="EMBL" id="LHZN01000118">
    <property type="protein sequence ID" value="KXV39458.1"/>
    <property type="molecule type" value="Genomic_DNA"/>
</dbReference>
<accession>A0AAW3QXQ2</accession>
<sequence>MTWAPCQRITRADAPPAFRIRGLTGSAVICWPDAAAGSGADYSVDFSPLLDCSDRIVAVEAMCSGGMIAWASVFGAVATVWVQWLCSGPQTATISVRTAGGVVFTATASIAVGCAPQLIASTPPAYAPNAFLLGSAIVPDASGNPLIFG</sequence>
<reference evidence="1 2" key="1">
    <citation type="submission" date="2015-06" db="EMBL/GenBank/DDBJ databases">
        <title>Improved classification and identification of acetic acid bacteria using matrix-assisted laser desorption/ionization time-of-flight mass spectrometry; Gluconobacter nephelii and Gluconobacter uchimurae are later heterotypic synonyms of Gluconobacter japonicus and Gluconobacter oxydans, respectively.</title>
        <authorList>
            <person name="Li L."/>
            <person name="Cleenwerck I."/>
            <person name="De Vuyst L."/>
            <person name="Vandamme P."/>
        </authorList>
    </citation>
    <scope>NUCLEOTIDE SEQUENCE [LARGE SCALE GENOMIC DNA]</scope>
    <source>
        <strain evidence="1 2">LMG 1356</strain>
    </source>
</reference>